<sequence length="139" mass="15670">MRIFVTVKSLAKKKNYLEKREIVLEEEPHTLRELLTALVVQNVKRFNASAAEAPLVHYLTADEIDLQRGVGKVGFGAKYNEAAVKEQEAVDTAILAFEDGLYRVFIGEEEAERLDDPLYVNDGTDVALIKFTMLAGRLW</sequence>
<dbReference type="AlphaFoldDB" id="F8FIY7"/>
<dbReference type="EMBL" id="CP002869">
    <property type="protein sequence ID" value="AEI46365.1"/>
    <property type="molecule type" value="Genomic_DNA"/>
</dbReference>
<organism evidence="1 2">
    <name type="scientific">Paenibacillus mucilaginosus (strain KNP414)</name>
    <dbReference type="NCBI Taxonomy" id="1036673"/>
    <lineage>
        <taxon>Bacteria</taxon>
        <taxon>Bacillati</taxon>
        <taxon>Bacillota</taxon>
        <taxon>Bacilli</taxon>
        <taxon>Bacillales</taxon>
        <taxon>Paenibacillaceae</taxon>
        <taxon>Paenibacillus</taxon>
    </lineage>
</organism>
<evidence type="ECO:0000313" key="2">
    <source>
        <dbReference type="Proteomes" id="UP000006620"/>
    </source>
</evidence>
<reference evidence="1 2" key="2">
    <citation type="journal article" date="2013" name="Genome Announc.">
        <title>Genome Sequence of Growth-Improving Paenibacillus mucilaginosus Strain KNP414.</title>
        <authorList>
            <person name="Lu J.J."/>
            <person name="Wang J.F."/>
            <person name="Hu X.F."/>
        </authorList>
    </citation>
    <scope>NUCLEOTIDE SEQUENCE [LARGE SCALE GENOMIC DNA]</scope>
    <source>
        <strain evidence="1 2">KNP414</strain>
    </source>
</reference>
<gene>
    <name evidence="1" type="ordered locus">KNP414_07880</name>
</gene>
<evidence type="ECO:0000313" key="1">
    <source>
        <dbReference type="EMBL" id="AEI46365.1"/>
    </source>
</evidence>
<name>F8FIY7_PAEMK</name>
<dbReference type="RefSeq" id="WP_013921512.1">
    <property type="nucleotide sequence ID" value="NC_015690.1"/>
</dbReference>
<accession>F8FIY7</accession>
<proteinExistence type="predicted"/>
<protein>
    <submittedName>
        <fullName evidence="1">Uncharacterized protein</fullName>
    </submittedName>
</protein>
<dbReference type="HOGENOM" id="CLU_149983_0_0_9"/>
<reference evidence="2" key="1">
    <citation type="submission" date="2011-06" db="EMBL/GenBank/DDBJ databases">
        <title>Complete genome sequence of Paenibacillus mucilaginosus KNP414.</title>
        <authorList>
            <person name="Wang J."/>
            <person name="Hu S."/>
            <person name="Hu X."/>
            <person name="Zhang B."/>
            <person name="Dong D."/>
            <person name="Zhang S."/>
            <person name="Zhao K."/>
            <person name="Wu D."/>
        </authorList>
    </citation>
    <scope>NUCLEOTIDE SEQUENCE [LARGE SCALE GENOMIC DNA]</scope>
    <source>
        <strain evidence="2">KNP414</strain>
    </source>
</reference>
<dbReference type="PATRIC" id="fig|1036673.3.peg.7352"/>
<dbReference type="Proteomes" id="UP000006620">
    <property type="component" value="Chromosome"/>
</dbReference>
<dbReference type="KEGG" id="pms:KNP414_07880"/>